<evidence type="ECO:0000256" key="2">
    <source>
        <dbReference type="ARBA" id="ARBA00022801"/>
    </source>
</evidence>
<accession>A0ABR1AY04</accession>
<dbReference type="Pfam" id="PF00782">
    <property type="entry name" value="DSPc"/>
    <property type="match status" value="1"/>
</dbReference>
<dbReference type="EMBL" id="JAWJWF010000007">
    <property type="protein sequence ID" value="KAK6630919.1"/>
    <property type="molecule type" value="Genomic_DNA"/>
</dbReference>
<dbReference type="PRINTS" id="PR01908">
    <property type="entry name" value="ADSPHPHTASE"/>
</dbReference>
<comment type="catalytic activity">
    <reaction evidence="5">
        <text>O-phospho-L-threonyl-[protein] + H2O = L-threonyl-[protein] + phosphate</text>
        <dbReference type="Rhea" id="RHEA:47004"/>
        <dbReference type="Rhea" id="RHEA-COMP:11060"/>
        <dbReference type="Rhea" id="RHEA-COMP:11605"/>
        <dbReference type="ChEBI" id="CHEBI:15377"/>
        <dbReference type="ChEBI" id="CHEBI:30013"/>
        <dbReference type="ChEBI" id="CHEBI:43474"/>
        <dbReference type="ChEBI" id="CHEBI:61977"/>
        <dbReference type="EC" id="3.1.3.16"/>
    </reaction>
</comment>
<dbReference type="Gene3D" id="3.90.190.10">
    <property type="entry name" value="Protein tyrosine phosphatase superfamily"/>
    <property type="match status" value="1"/>
</dbReference>
<dbReference type="SMART" id="SM00195">
    <property type="entry name" value="DSPc"/>
    <property type="match status" value="1"/>
</dbReference>
<comment type="catalytic activity">
    <reaction evidence="4">
        <text>O-phospho-L-seryl-[protein] + H2O = L-seryl-[protein] + phosphate</text>
        <dbReference type="Rhea" id="RHEA:20629"/>
        <dbReference type="Rhea" id="RHEA-COMP:9863"/>
        <dbReference type="Rhea" id="RHEA-COMP:11604"/>
        <dbReference type="ChEBI" id="CHEBI:15377"/>
        <dbReference type="ChEBI" id="CHEBI:29999"/>
        <dbReference type="ChEBI" id="CHEBI:43474"/>
        <dbReference type="ChEBI" id="CHEBI:83421"/>
        <dbReference type="EC" id="3.1.3.16"/>
    </reaction>
</comment>
<comment type="caution">
    <text evidence="9">The sequence shown here is derived from an EMBL/GenBank/DDBJ whole genome shotgun (WGS) entry which is preliminary data.</text>
</comment>
<dbReference type="PANTHER" id="PTHR45948">
    <property type="entry name" value="DUAL SPECIFICITY PROTEIN PHOSPHATASE DDB_G0269404-RELATED"/>
    <property type="match status" value="1"/>
</dbReference>
<keyword evidence="2" id="KW-0378">Hydrolase</keyword>
<feature type="domain" description="Tyrosine specific protein phosphatases" evidence="8">
    <location>
        <begin position="104"/>
        <end position="162"/>
    </location>
</feature>
<dbReference type="PROSITE" id="PS50054">
    <property type="entry name" value="TYR_PHOSPHATASE_DUAL"/>
    <property type="match status" value="1"/>
</dbReference>
<dbReference type="InterPro" id="IPR000387">
    <property type="entry name" value="Tyr_Pase_dom"/>
</dbReference>
<evidence type="ECO:0000256" key="6">
    <source>
        <dbReference type="SAM" id="MobiDB-lite"/>
    </source>
</evidence>
<evidence type="ECO:0000313" key="10">
    <source>
        <dbReference type="Proteomes" id="UP001359485"/>
    </source>
</evidence>
<evidence type="ECO:0000259" key="7">
    <source>
        <dbReference type="PROSITE" id="PS50054"/>
    </source>
</evidence>
<feature type="region of interest" description="Disordered" evidence="6">
    <location>
        <begin position="235"/>
        <end position="377"/>
    </location>
</feature>
<evidence type="ECO:0000256" key="4">
    <source>
        <dbReference type="ARBA" id="ARBA00047761"/>
    </source>
</evidence>
<dbReference type="InterPro" id="IPR000340">
    <property type="entry name" value="Dual-sp_phosphatase_cat-dom"/>
</dbReference>
<evidence type="ECO:0000256" key="3">
    <source>
        <dbReference type="ARBA" id="ARBA00022912"/>
    </source>
</evidence>
<dbReference type="PANTHER" id="PTHR45948:SF2">
    <property type="entry name" value="DUAL SPECIFICITY PROTEIN PHOSPHATASE"/>
    <property type="match status" value="1"/>
</dbReference>
<evidence type="ECO:0000256" key="1">
    <source>
        <dbReference type="ARBA" id="ARBA00008601"/>
    </source>
</evidence>
<reference evidence="9 10" key="1">
    <citation type="submission" date="2023-09" db="EMBL/GenBank/DDBJ databases">
        <title>Genomes of two closely related lineages of the louse Polyplax serrata with different host specificities.</title>
        <authorList>
            <person name="Martinu J."/>
            <person name="Tarabai H."/>
            <person name="Stefka J."/>
            <person name="Hypsa V."/>
        </authorList>
    </citation>
    <scope>NUCLEOTIDE SEQUENCE [LARGE SCALE GENOMIC DNA]</scope>
    <source>
        <strain evidence="9">98ZLc_SE</strain>
    </source>
</reference>
<keyword evidence="3" id="KW-0904">Protein phosphatase</keyword>
<keyword evidence="10" id="KW-1185">Reference proteome</keyword>
<dbReference type="Proteomes" id="UP001359485">
    <property type="component" value="Unassembled WGS sequence"/>
</dbReference>
<feature type="domain" description="Tyrosine-protein phosphatase" evidence="7">
    <location>
        <begin position="42"/>
        <end position="184"/>
    </location>
</feature>
<sequence length="377" mass="42202">MIIDLRHHHPKLGMGTTRWFSQNEETTLFLVLLPLFYDYYKSDLWPDVLSGLYVGNYRDSKDNAQLERHGITHIIAIHDAARKLHHDKHYLCVMASDTPDQNLSQYFSICNDFIHAARLRGGNVLIHCLAGMSRSVTVTVAYIMSVTDLSWKEALKVVRVGRSVANPNLGFQKQLQEFETCRLIDERKRLKERYPSLALIESDHEECRLSLMNYESLIQSKDLCEGNCPVGENCPTGLCRSPSTKRPFRRKSSTTSLRVPQSPRMLPPTPSPMGGPDLTRSNASINSFSPIPGRRPCSGPAGLHSYTGTAPPLVRSHSRTGVTELPPGISVADLRKRRGNSAPGTPLTTPPSSPQHWPRRASTLTKRALDPPRMSFN</sequence>
<dbReference type="InterPro" id="IPR020422">
    <property type="entry name" value="TYR_PHOSPHATASE_DUAL_dom"/>
</dbReference>
<gene>
    <name evidence="9" type="ORF">RUM44_003091</name>
</gene>
<evidence type="ECO:0000259" key="8">
    <source>
        <dbReference type="PROSITE" id="PS50056"/>
    </source>
</evidence>
<dbReference type="CDD" id="cd14519">
    <property type="entry name" value="DSP_DUSP22_15"/>
    <property type="match status" value="1"/>
</dbReference>
<organism evidence="9 10">
    <name type="scientific">Polyplax serrata</name>
    <name type="common">Common mouse louse</name>
    <dbReference type="NCBI Taxonomy" id="468196"/>
    <lineage>
        <taxon>Eukaryota</taxon>
        <taxon>Metazoa</taxon>
        <taxon>Ecdysozoa</taxon>
        <taxon>Arthropoda</taxon>
        <taxon>Hexapoda</taxon>
        <taxon>Insecta</taxon>
        <taxon>Pterygota</taxon>
        <taxon>Neoptera</taxon>
        <taxon>Paraneoptera</taxon>
        <taxon>Psocodea</taxon>
        <taxon>Troctomorpha</taxon>
        <taxon>Phthiraptera</taxon>
        <taxon>Anoplura</taxon>
        <taxon>Polyplacidae</taxon>
        <taxon>Polyplax</taxon>
    </lineage>
</organism>
<dbReference type="PROSITE" id="PS50056">
    <property type="entry name" value="TYR_PHOSPHATASE_2"/>
    <property type="match status" value="1"/>
</dbReference>
<name>A0ABR1AY04_POLSC</name>
<evidence type="ECO:0000256" key="5">
    <source>
        <dbReference type="ARBA" id="ARBA00048336"/>
    </source>
</evidence>
<feature type="compositionally biased region" description="Polar residues" evidence="6">
    <location>
        <begin position="279"/>
        <end position="289"/>
    </location>
</feature>
<dbReference type="SUPFAM" id="SSF52799">
    <property type="entry name" value="(Phosphotyrosine protein) phosphatases II"/>
    <property type="match status" value="1"/>
</dbReference>
<dbReference type="InterPro" id="IPR029021">
    <property type="entry name" value="Prot-tyrosine_phosphatase-like"/>
</dbReference>
<protein>
    <recommendedName>
        <fullName evidence="11">Dual specificity protein phosphatase 22</fullName>
    </recommendedName>
</protein>
<comment type="similarity">
    <text evidence="1">Belongs to the protein-tyrosine phosphatase family. Non-receptor class dual specificity subfamily.</text>
</comment>
<evidence type="ECO:0008006" key="11">
    <source>
        <dbReference type="Google" id="ProtNLM"/>
    </source>
</evidence>
<evidence type="ECO:0000313" key="9">
    <source>
        <dbReference type="EMBL" id="KAK6630919.1"/>
    </source>
</evidence>
<proteinExistence type="inferred from homology"/>